<evidence type="ECO:0000256" key="3">
    <source>
        <dbReference type="ARBA" id="ARBA00022692"/>
    </source>
</evidence>
<dbReference type="InterPro" id="IPR025857">
    <property type="entry name" value="MacB_PCD"/>
</dbReference>
<keyword evidence="4 6" id="KW-1133">Transmembrane helix</keyword>
<name>A0A150XZ78_9BACT</name>
<dbReference type="Proteomes" id="UP000075615">
    <property type="component" value="Unassembled WGS sequence"/>
</dbReference>
<keyword evidence="2" id="KW-1003">Cell membrane</keyword>
<dbReference type="InterPro" id="IPR038766">
    <property type="entry name" value="Membrane_comp_ABC_pdt"/>
</dbReference>
<evidence type="ECO:0000259" key="7">
    <source>
        <dbReference type="Pfam" id="PF02687"/>
    </source>
</evidence>
<feature type="transmembrane region" description="Helical" evidence="6">
    <location>
        <begin position="357"/>
        <end position="384"/>
    </location>
</feature>
<feature type="transmembrane region" description="Helical" evidence="6">
    <location>
        <begin position="433"/>
        <end position="454"/>
    </location>
</feature>
<evidence type="ECO:0000256" key="4">
    <source>
        <dbReference type="ARBA" id="ARBA00022989"/>
    </source>
</evidence>
<gene>
    <name evidence="9" type="ORF">AWN68_03215</name>
</gene>
<evidence type="ECO:0000256" key="1">
    <source>
        <dbReference type="ARBA" id="ARBA00004651"/>
    </source>
</evidence>
<sequence length="853" mass="94524">MDQDNFGSNSSAKWLFLMAWRDARKSKSRLFLFISSIILGIAALVAINSFSENLKDDINGQAKELLGADLELSANKDDFNYPFLDTLDYELSSENSFASMVFFPKNQGSRLVDVRALEGAFPFYGVIESNPTSSAQSFRDGQAKALVDQSVLVQYDIQVGDSVRIGKVTFLIEGALISSPSQSMAATLVAPAVYIPMKYVEATGLIQKGSRVQYRKFYKLNDLDPEFDLDAQLRTDREFLRTEGISGDTVEERKRDTGRTFEDLSSFLNLVAFVALLLGCVGVASAVHIYIKEKIRTVAILRCLGAKGRDTFLIYLIQIGIIGLIGATIGAFSGTLLQTILPKVFADFLPVEVNFSISWPSILGGIATGFVVSILFALTPLLAIRKASPLLTLRNTPDGESGARDPLRWLVFGGIFIFIFGFAYLQIGDLSNSFVFTISVLMAFGFLVLIARFAMWAVKKFFPTGWSYLWRQSLANLYRPNNQTTILIASIGLGTALITTLYFIQGLLISQVEITTDAGRPNMMLFDIQSYQKDEIAAFTKEQGLPVLQQVPVVTMRLSKINGNTLSDVMADSTLNYRSGAFNREWRITYRDSLIESEVLVEGEFKMMEADSDSVFVTLEKGYAQSNRIKLGDELIWNVQGVPITTYVGGFREIDWERVQTNFLVLFPEGVLEKAPQFHVLITRVKSTEEGALYQRDIVKKYPNVSVIDIGLILTTVDEILGKISFVIRFMALFSIVTGLLVLIGSVILSKFQRIRESILLRTLGGSKRQILTINSLEYFVLGSLASLSGIALALLGSWALAYFTFEASFVPNVLPVLLVYVSITSLTVLIGLLNSRGILSKSPLEVLRSEIQ</sequence>
<evidence type="ECO:0000313" key="9">
    <source>
        <dbReference type="EMBL" id="KYG83915.1"/>
    </source>
</evidence>
<comment type="caution">
    <text evidence="9">The sequence shown here is derived from an EMBL/GenBank/DDBJ whole genome shotgun (WGS) entry which is preliminary data.</text>
</comment>
<keyword evidence="5 6" id="KW-0472">Membrane</keyword>
<dbReference type="Pfam" id="PF02687">
    <property type="entry name" value="FtsX"/>
    <property type="match status" value="2"/>
</dbReference>
<feature type="transmembrane region" description="Helical" evidence="6">
    <location>
        <begin position="267"/>
        <end position="291"/>
    </location>
</feature>
<comment type="subcellular location">
    <subcellularLocation>
        <location evidence="1">Cell membrane</location>
        <topology evidence="1">Multi-pass membrane protein</topology>
    </subcellularLocation>
</comment>
<dbReference type="EMBL" id="LRDB01000001">
    <property type="protein sequence ID" value="KYG83915.1"/>
    <property type="molecule type" value="Genomic_DNA"/>
</dbReference>
<feature type="transmembrane region" description="Helical" evidence="6">
    <location>
        <begin position="30"/>
        <end position="50"/>
    </location>
</feature>
<feature type="transmembrane region" description="Helical" evidence="6">
    <location>
        <begin position="779"/>
        <end position="802"/>
    </location>
</feature>
<reference evidence="9 10" key="1">
    <citation type="submission" date="2016-01" db="EMBL/GenBank/DDBJ databases">
        <title>Genome sequencing of Roseivirga echinicomitans KMM 6058.</title>
        <authorList>
            <person name="Selvaratnam C."/>
            <person name="Thevarajoo S."/>
            <person name="Goh K.M."/>
            <person name="Ee R."/>
            <person name="Chan K.-G."/>
            <person name="Chong C.S."/>
        </authorList>
    </citation>
    <scope>NUCLEOTIDE SEQUENCE [LARGE SCALE GENOMIC DNA]</scope>
    <source>
        <strain evidence="9 10">KMM 6058</strain>
    </source>
</reference>
<feature type="transmembrane region" description="Helical" evidence="6">
    <location>
        <begin position="409"/>
        <end position="427"/>
    </location>
</feature>
<dbReference type="PANTHER" id="PTHR30287:SF1">
    <property type="entry name" value="INNER MEMBRANE PROTEIN"/>
    <property type="match status" value="1"/>
</dbReference>
<feature type="transmembrane region" description="Helical" evidence="6">
    <location>
        <begin position="814"/>
        <end position="834"/>
    </location>
</feature>
<evidence type="ECO:0000259" key="8">
    <source>
        <dbReference type="Pfam" id="PF12704"/>
    </source>
</evidence>
<dbReference type="AlphaFoldDB" id="A0A150XZ78"/>
<dbReference type="InterPro" id="IPR003838">
    <property type="entry name" value="ABC3_permease_C"/>
</dbReference>
<proteinExistence type="predicted"/>
<keyword evidence="3 6" id="KW-0812">Transmembrane</keyword>
<feature type="transmembrane region" description="Helical" evidence="6">
    <location>
        <begin position="486"/>
        <end position="504"/>
    </location>
</feature>
<feature type="domain" description="ABC3 transporter permease C-terminal" evidence="7">
    <location>
        <begin position="730"/>
        <end position="844"/>
    </location>
</feature>
<dbReference type="Pfam" id="PF12704">
    <property type="entry name" value="MacB_PCD"/>
    <property type="match status" value="1"/>
</dbReference>
<feature type="domain" description="MacB-like periplasmic core" evidence="8">
    <location>
        <begin position="31"/>
        <end position="203"/>
    </location>
</feature>
<evidence type="ECO:0000256" key="6">
    <source>
        <dbReference type="SAM" id="Phobius"/>
    </source>
</evidence>
<keyword evidence="10" id="KW-1185">Reference proteome</keyword>
<evidence type="ECO:0000313" key="10">
    <source>
        <dbReference type="Proteomes" id="UP000075615"/>
    </source>
</evidence>
<feature type="transmembrane region" description="Helical" evidence="6">
    <location>
        <begin position="726"/>
        <end position="749"/>
    </location>
</feature>
<accession>A0A150XZ78</accession>
<protein>
    <submittedName>
        <fullName evidence="9">ABC transporter permease</fullName>
    </submittedName>
</protein>
<dbReference type="STRING" id="296218.AWN68_03215"/>
<evidence type="ECO:0000256" key="5">
    <source>
        <dbReference type="ARBA" id="ARBA00023136"/>
    </source>
</evidence>
<feature type="transmembrane region" description="Helical" evidence="6">
    <location>
        <begin position="312"/>
        <end position="337"/>
    </location>
</feature>
<dbReference type="PANTHER" id="PTHR30287">
    <property type="entry name" value="MEMBRANE COMPONENT OF PREDICTED ABC SUPERFAMILY METABOLITE UPTAKE TRANSPORTER"/>
    <property type="match status" value="1"/>
</dbReference>
<organism evidence="9 10">
    <name type="scientific">Roseivirga echinicomitans</name>
    <dbReference type="NCBI Taxonomy" id="296218"/>
    <lineage>
        <taxon>Bacteria</taxon>
        <taxon>Pseudomonadati</taxon>
        <taxon>Bacteroidota</taxon>
        <taxon>Cytophagia</taxon>
        <taxon>Cytophagales</taxon>
        <taxon>Roseivirgaceae</taxon>
        <taxon>Roseivirga</taxon>
    </lineage>
</organism>
<dbReference type="GO" id="GO:0005886">
    <property type="term" value="C:plasma membrane"/>
    <property type="evidence" value="ECO:0007669"/>
    <property type="project" value="UniProtKB-SubCell"/>
</dbReference>
<evidence type="ECO:0000256" key="2">
    <source>
        <dbReference type="ARBA" id="ARBA00022475"/>
    </source>
</evidence>
<feature type="domain" description="ABC3 transporter permease C-terminal" evidence="7">
    <location>
        <begin position="270"/>
        <end position="389"/>
    </location>
</feature>